<sequence>MLVKLTVIAALILGTQATVIERTQATSNDSKSNPLAKRFNPPPKYEIFLYNGFSLHGHREHHHAENNKDPPPFGHAWTECMEHHSPVKGRLYSFNFTATNYNDGDQILHFYSDSGCGSNNVFSEYF</sequence>
<accession>A0ACB8AH56</accession>
<comment type="caution">
    <text evidence="1">The sequence shown here is derived from an EMBL/GenBank/DDBJ whole genome shotgun (WGS) entry which is preliminary data.</text>
</comment>
<organism evidence="1 2">
    <name type="scientific">Hygrophoropsis aurantiaca</name>
    <dbReference type="NCBI Taxonomy" id="72124"/>
    <lineage>
        <taxon>Eukaryota</taxon>
        <taxon>Fungi</taxon>
        <taxon>Dikarya</taxon>
        <taxon>Basidiomycota</taxon>
        <taxon>Agaricomycotina</taxon>
        <taxon>Agaricomycetes</taxon>
        <taxon>Agaricomycetidae</taxon>
        <taxon>Boletales</taxon>
        <taxon>Coniophorineae</taxon>
        <taxon>Hygrophoropsidaceae</taxon>
        <taxon>Hygrophoropsis</taxon>
    </lineage>
</organism>
<gene>
    <name evidence="1" type="ORF">BJ138DRAFT_809787</name>
</gene>
<proteinExistence type="predicted"/>
<reference evidence="1" key="1">
    <citation type="journal article" date="2021" name="New Phytol.">
        <title>Evolutionary innovations through gain and loss of genes in the ectomycorrhizal Boletales.</title>
        <authorList>
            <person name="Wu G."/>
            <person name="Miyauchi S."/>
            <person name="Morin E."/>
            <person name="Kuo A."/>
            <person name="Drula E."/>
            <person name="Varga T."/>
            <person name="Kohler A."/>
            <person name="Feng B."/>
            <person name="Cao Y."/>
            <person name="Lipzen A."/>
            <person name="Daum C."/>
            <person name="Hundley H."/>
            <person name="Pangilinan J."/>
            <person name="Johnson J."/>
            <person name="Barry K."/>
            <person name="LaButti K."/>
            <person name="Ng V."/>
            <person name="Ahrendt S."/>
            <person name="Min B."/>
            <person name="Choi I.G."/>
            <person name="Park H."/>
            <person name="Plett J.M."/>
            <person name="Magnuson J."/>
            <person name="Spatafora J.W."/>
            <person name="Nagy L.G."/>
            <person name="Henrissat B."/>
            <person name="Grigoriev I.V."/>
            <person name="Yang Z.L."/>
            <person name="Xu J."/>
            <person name="Martin F.M."/>
        </authorList>
    </citation>
    <scope>NUCLEOTIDE SEQUENCE</scope>
    <source>
        <strain evidence="1">ATCC 28755</strain>
    </source>
</reference>
<protein>
    <submittedName>
        <fullName evidence="1">Uncharacterized protein</fullName>
    </submittedName>
</protein>
<evidence type="ECO:0000313" key="1">
    <source>
        <dbReference type="EMBL" id="KAH7912286.1"/>
    </source>
</evidence>
<dbReference type="Proteomes" id="UP000790377">
    <property type="component" value="Unassembled WGS sequence"/>
</dbReference>
<name>A0ACB8AH56_9AGAM</name>
<keyword evidence="2" id="KW-1185">Reference proteome</keyword>
<dbReference type="EMBL" id="MU267655">
    <property type="protein sequence ID" value="KAH7912286.1"/>
    <property type="molecule type" value="Genomic_DNA"/>
</dbReference>
<evidence type="ECO:0000313" key="2">
    <source>
        <dbReference type="Proteomes" id="UP000790377"/>
    </source>
</evidence>